<dbReference type="EMBL" id="NJBO01000001">
    <property type="protein sequence ID" value="TKJ44216.1"/>
    <property type="molecule type" value="Genomic_DNA"/>
</dbReference>
<dbReference type="InterPro" id="IPR000160">
    <property type="entry name" value="GGDEF_dom"/>
</dbReference>
<feature type="coiled-coil region" evidence="1">
    <location>
        <begin position="294"/>
        <end position="321"/>
    </location>
</feature>
<accession>A0A532VAJ3</accession>
<evidence type="ECO:0000256" key="1">
    <source>
        <dbReference type="SAM" id="Coils"/>
    </source>
</evidence>
<gene>
    <name evidence="5" type="ORF">CEE36_00285</name>
</gene>
<dbReference type="Gene3D" id="3.30.70.270">
    <property type="match status" value="1"/>
</dbReference>
<dbReference type="Gene3D" id="6.10.340.10">
    <property type="match status" value="1"/>
</dbReference>
<dbReference type="Pfam" id="PF00672">
    <property type="entry name" value="HAMP"/>
    <property type="match status" value="1"/>
</dbReference>
<organism evidence="5 6">
    <name type="scientific">candidate division TA06 bacterium B3_TA06</name>
    <dbReference type="NCBI Taxonomy" id="2012487"/>
    <lineage>
        <taxon>Bacteria</taxon>
        <taxon>Bacteria division TA06</taxon>
    </lineage>
</organism>
<dbReference type="GO" id="GO:1902201">
    <property type="term" value="P:negative regulation of bacterial-type flagellum-dependent cell motility"/>
    <property type="evidence" value="ECO:0007669"/>
    <property type="project" value="TreeGrafter"/>
</dbReference>
<proteinExistence type="predicted"/>
<feature type="transmembrane region" description="Helical" evidence="2">
    <location>
        <begin position="43"/>
        <end position="61"/>
    </location>
</feature>
<keyword evidence="2" id="KW-0812">Transmembrane</keyword>
<comment type="caution">
    <text evidence="5">The sequence shown here is derived from an EMBL/GenBank/DDBJ whole genome shotgun (WGS) entry which is preliminary data.</text>
</comment>
<dbReference type="InterPro" id="IPR029787">
    <property type="entry name" value="Nucleotide_cyclase"/>
</dbReference>
<protein>
    <recommendedName>
        <fullName evidence="7">Diguanylate cyclase</fullName>
    </recommendedName>
</protein>
<dbReference type="InterPro" id="IPR050469">
    <property type="entry name" value="Diguanylate_Cyclase"/>
</dbReference>
<dbReference type="SMART" id="SM00304">
    <property type="entry name" value="HAMP"/>
    <property type="match status" value="1"/>
</dbReference>
<keyword evidence="2" id="KW-0472">Membrane</keyword>
<reference evidence="5 6" key="1">
    <citation type="submission" date="2017-06" db="EMBL/GenBank/DDBJ databases">
        <title>Novel microbial phyla capable of carbon fixation and sulfur reduction in deep-sea sediments.</title>
        <authorList>
            <person name="Huang J."/>
            <person name="Baker B."/>
            <person name="Wang Y."/>
        </authorList>
    </citation>
    <scope>NUCLEOTIDE SEQUENCE [LARGE SCALE GENOMIC DNA]</scope>
    <source>
        <strain evidence="5">B3_TA06</strain>
    </source>
</reference>
<dbReference type="SMART" id="SM00267">
    <property type="entry name" value="GGDEF"/>
    <property type="match status" value="1"/>
</dbReference>
<dbReference type="SUPFAM" id="SSF158472">
    <property type="entry name" value="HAMP domain-like"/>
    <property type="match status" value="1"/>
</dbReference>
<dbReference type="FunFam" id="3.30.70.270:FF:000001">
    <property type="entry name" value="Diguanylate cyclase domain protein"/>
    <property type="match status" value="1"/>
</dbReference>
<keyword evidence="1" id="KW-0175">Coiled coil</keyword>
<dbReference type="CDD" id="cd01949">
    <property type="entry name" value="GGDEF"/>
    <property type="match status" value="1"/>
</dbReference>
<evidence type="ECO:0000313" key="6">
    <source>
        <dbReference type="Proteomes" id="UP000317778"/>
    </source>
</evidence>
<keyword evidence="2" id="KW-1133">Transmembrane helix</keyword>
<evidence type="ECO:0000256" key="2">
    <source>
        <dbReference type="SAM" id="Phobius"/>
    </source>
</evidence>
<dbReference type="InterPro" id="IPR003660">
    <property type="entry name" value="HAMP_dom"/>
</dbReference>
<dbReference type="AlphaFoldDB" id="A0A532VAJ3"/>
<dbReference type="GO" id="GO:0052621">
    <property type="term" value="F:diguanylate cyclase activity"/>
    <property type="evidence" value="ECO:0007669"/>
    <property type="project" value="TreeGrafter"/>
</dbReference>
<evidence type="ECO:0008006" key="7">
    <source>
        <dbReference type="Google" id="ProtNLM"/>
    </source>
</evidence>
<dbReference type="Proteomes" id="UP000317778">
    <property type="component" value="Unassembled WGS sequence"/>
</dbReference>
<feature type="domain" description="GGDEF" evidence="4">
    <location>
        <begin position="348"/>
        <end position="487"/>
    </location>
</feature>
<dbReference type="PANTHER" id="PTHR45138:SF9">
    <property type="entry name" value="DIGUANYLATE CYCLASE DGCM-RELATED"/>
    <property type="match status" value="1"/>
</dbReference>
<dbReference type="CDD" id="cd06225">
    <property type="entry name" value="HAMP"/>
    <property type="match status" value="1"/>
</dbReference>
<evidence type="ECO:0000313" key="5">
    <source>
        <dbReference type="EMBL" id="TKJ44216.1"/>
    </source>
</evidence>
<dbReference type="Pfam" id="PF00990">
    <property type="entry name" value="GGDEF"/>
    <property type="match status" value="1"/>
</dbReference>
<evidence type="ECO:0000259" key="3">
    <source>
        <dbReference type="PROSITE" id="PS50885"/>
    </source>
</evidence>
<dbReference type="SUPFAM" id="SSF55073">
    <property type="entry name" value="Nucleotide cyclase"/>
    <property type="match status" value="1"/>
</dbReference>
<sequence length="489" mass="54410">MGIAQQVKVSIWYSLKILRSLNVDKQAPFPIIHLVSLKIKLPLVVSLLVLLSVAGVGYFLIRYEQKVLGEELTRRGELLAKQLAGVDRVAFNLIARDAEHLRFGDSTLSFKRSSSSFEKERVLSAALSEAVESRGVQEAVFFDWDGFPVLYLDAATAAELEDEIEEDVGSEGGGSLFQHPDSIHSVLGEPADGFTFTSPLLIGFDTLGFAQVRIDPSVLDRAIRDALMKVLPVLGGILGVSVLLSLLFSMFFTVPVSRLKKHALELAKGDLSVRVKVRSRDELGLLGRVFNKMAHNLQRTYDEIQEKLAEIRRLFKMATEDGLTGLYVKRYFLELLAGELRRSIRYERPLSLLMCDIDHFKRINDTYGHPAGDVVLRSIARRLSVATREGIDLIGRYGGEEFAVMLPETDEETAWVIAERVRKAVGSEPISMESMEGSRKDQITVTISVGVTTVREATSLDRLIATADRALYLAKENGRNRSTVLALER</sequence>
<dbReference type="GO" id="GO:0005886">
    <property type="term" value="C:plasma membrane"/>
    <property type="evidence" value="ECO:0007669"/>
    <property type="project" value="TreeGrafter"/>
</dbReference>
<dbReference type="GO" id="GO:0043709">
    <property type="term" value="P:cell adhesion involved in single-species biofilm formation"/>
    <property type="evidence" value="ECO:0007669"/>
    <property type="project" value="TreeGrafter"/>
</dbReference>
<dbReference type="PROSITE" id="PS50887">
    <property type="entry name" value="GGDEF"/>
    <property type="match status" value="1"/>
</dbReference>
<feature type="transmembrane region" description="Helical" evidence="2">
    <location>
        <begin position="230"/>
        <end position="252"/>
    </location>
</feature>
<feature type="domain" description="HAMP" evidence="3">
    <location>
        <begin position="250"/>
        <end position="302"/>
    </location>
</feature>
<evidence type="ECO:0000259" key="4">
    <source>
        <dbReference type="PROSITE" id="PS50887"/>
    </source>
</evidence>
<name>A0A532VAJ3_UNCT6</name>
<dbReference type="PANTHER" id="PTHR45138">
    <property type="entry name" value="REGULATORY COMPONENTS OF SENSORY TRANSDUCTION SYSTEM"/>
    <property type="match status" value="1"/>
</dbReference>
<dbReference type="PROSITE" id="PS50885">
    <property type="entry name" value="HAMP"/>
    <property type="match status" value="1"/>
</dbReference>
<dbReference type="InterPro" id="IPR043128">
    <property type="entry name" value="Rev_trsase/Diguanyl_cyclase"/>
</dbReference>
<dbReference type="GO" id="GO:0007165">
    <property type="term" value="P:signal transduction"/>
    <property type="evidence" value="ECO:0007669"/>
    <property type="project" value="InterPro"/>
</dbReference>
<dbReference type="NCBIfam" id="TIGR00254">
    <property type="entry name" value="GGDEF"/>
    <property type="match status" value="1"/>
</dbReference>